<evidence type="ECO:0000256" key="1">
    <source>
        <dbReference type="SAM" id="MobiDB-lite"/>
    </source>
</evidence>
<comment type="caution">
    <text evidence="2">The sequence shown here is derived from an EMBL/GenBank/DDBJ whole genome shotgun (WGS) entry which is preliminary data.</text>
</comment>
<proteinExistence type="predicted"/>
<organism evidence="2 3">
    <name type="scientific">Liparis tanakae</name>
    <name type="common">Tanaka's snailfish</name>
    <dbReference type="NCBI Taxonomy" id="230148"/>
    <lineage>
        <taxon>Eukaryota</taxon>
        <taxon>Metazoa</taxon>
        <taxon>Chordata</taxon>
        <taxon>Craniata</taxon>
        <taxon>Vertebrata</taxon>
        <taxon>Euteleostomi</taxon>
        <taxon>Actinopterygii</taxon>
        <taxon>Neopterygii</taxon>
        <taxon>Teleostei</taxon>
        <taxon>Neoteleostei</taxon>
        <taxon>Acanthomorphata</taxon>
        <taxon>Eupercaria</taxon>
        <taxon>Perciformes</taxon>
        <taxon>Cottioidei</taxon>
        <taxon>Cottales</taxon>
        <taxon>Liparidae</taxon>
        <taxon>Liparis</taxon>
    </lineage>
</organism>
<evidence type="ECO:0000313" key="2">
    <source>
        <dbReference type="EMBL" id="TNN21661.1"/>
    </source>
</evidence>
<dbReference type="AlphaFoldDB" id="A0A4Z2DYN3"/>
<name>A0A4Z2DYN3_9TELE</name>
<feature type="compositionally biased region" description="Low complexity" evidence="1">
    <location>
        <begin position="37"/>
        <end position="46"/>
    </location>
</feature>
<keyword evidence="3" id="KW-1185">Reference proteome</keyword>
<evidence type="ECO:0000313" key="3">
    <source>
        <dbReference type="Proteomes" id="UP000314294"/>
    </source>
</evidence>
<feature type="region of interest" description="Disordered" evidence="1">
    <location>
        <begin position="1"/>
        <end position="101"/>
    </location>
</feature>
<reference evidence="2 3" key="1">
    <citation type="submission" date="2019-03" db="EMBL/GenBank/DDBJ databases">
        <title>First draft genome of Liparis tanakae, snailfish: a comprehensive survey of snailfish specific genes.</title>
        <authorList>
            <person name="Kim W."/>
            <person name="Song I."/>
            <person name="Jeong J.-H."/>
            <person name="Kim D."/>
            <person name="Kim S."/>
            <person name="Ryu S."/>
            <person name="Song J.Y."/>
            <person name="Lee S.K."/>
        </authorList>
    </citation>
    <scope>NUCLEOTIDE SEQUENCE [LARGE SCALE GENOMIC DNA]</scope>
    <source>
        <tissue evidence="2">Muscle</tissue>
    </source>
</reference>
<dbReference type="Proteomes" id="UP000314294">
    <property type="component" value="Unassembled WGS sequence"/>
</dbReference>
<protein>
    <submittedName>
        <fullName evidence="2">Uncharacterized protein</fullName>
    </submittedName>
</protein>
<feature type="compositionally biased region" description="Acidic residues" evidence="1">
    <location>
        <begin position="47"/>
        <end position="65"/>
    </location>
</feature>
<accession>A0A4Z2DYN3</accession>
<gene>
    <name evidence="2" type="ORF">EYF80_068227</name>
</gene>
<feature type="compositionally biased region" description="Low complexity" evidence="1">
    <location>
        <begin position="81"/>
        <end position="94"/>
    </location>
</feature>
<dbReference type="EMBL" id="SRLO01026618">
    <property type="protein sequence ID" value="TNN21661.1"/>
    <property type="molecule type" value="Genomic_DNA"/>
</dbReference>
<sequence>MSSRPPGRLKPSVGPNLRVGAPGVTGSEIVSEEQQEALEASSSSGTLEEEEEGEEEEEEEEEEQESAAVGEPGPLGLRISPRQPGARPRGPGAPHCSMEAV</sequence>